<evidence type="ECO:0000313" key="4">
    <source>
        <dbReference type="Proteomes" id="UP001215598"/>
    </source>
</evidence>
<dbReference type="SMART" id="SM00367">
    <property type="entry name" value="LRR_CC"/>
    <property type="match status" value="3"/>
</dbReference>
<dbReference type="SUPFAM" id="SSF52047">
    <property type="entry name" value="RNI-like"/>
    <property type="match status" value="1"/>
</dbReference>
<dbReference type="Gene3D" id="3.80.10.10">
    <property type="entry name" value="Ribonuclease Inhibitor"/>
    <property type="match status" value="2"/>
</dbReference>
<feature type="domain" description="F-box/LRR-repeat protein 15/At3g58940/PEG3-like LRR" evidence="2">
    <location>
        <begin position="138"/>
        <end position="224"/>
    </location>
</feature>
<dbReference type="EMBL" id="JARKIB010000001">
    <property type="protein sequence ID" value="KAJ7786024.1"/>
    <property type="molecule type" value="Genomic_DNA"/>
</dbReference>
<sequence length="508" mass="54822">MSRNKRARTSGPSREFGAATEDDSPSAGTRDPSSSALSTRSPRYTTVPTLTTLCSRVFAANFVKLRNNERVWQEVSVYLKAMPEPLLPRLLADLVRVCSTYLKHEFLVTYFFRGYTLVLSDGLPGVQTHTVRALERMTDLRELELSGFPKIPDAAFASVLPRLPSLKRLVLRGCALIGTKTLGAAASCTQLQVLNLNYTAATPISLVRVLKACLDLEVLKLAGIANWTDAACAKLLDGLVGDTPFSLPKLHTLKLTRLGISETTFNEIIPMCPALRRLDISFTSIRHPLLSLGDAKPLPPLEKLSLTSTPTSNSDLMALLPGLPNLKTLAIGALGASPRSIAAIDSNMSFIDSALLNVVPLLAAHKLESVSLVGNVKLGTALGVFIAEIGRNCKWLNLSGLPSLRSAHLAGLVPIDGAPPARLETLMLNHTGIDDDAAPFLAACPSLAWLEVAETKMTGDGLFLVLDGCLRLATLGLRSCRGVPVGDRRRFFEAWEESRGMRSAQCHR</sequence>
<evidence type="ECO:0000313" key="3">
    <source>
        <dbReference type="EMBL" id="KAJ7786024.1"/>
    </source>
</evidence>
<feature type="compositionally biased region" description="Polar residues" evidence="1">
    <location>
        <begin position="31"/>
        <end position="42"/>
    </location>
</feature>
<protein>
    <submittedName>
        <fullName evidence="3">RNI-like protein</fullName>
    </submittedName>
</protein>
<dbReference type="InterPro" id="IPR032675">
    <property type="entry name" value="LRR_dom_sf"/>
</dbReference>
<dbReference type="Pfam" id="PF24758">
    <property type="entry name" value="LRR_At5g56370"/>
    <property type="match status" value="1"/>
</dbReference>
<feature type="region of interest" description="Disordered" evidence="1">
    <location>
        <begin position="1"/>
        <end position="42"/>
    </location>
</feature>
<dbReference type="InterPro" id="IPR055411">
    <property type="entry name" value="LRR_FXL15/At3g58940/PEG3-like"/>
</dbReference>
<dbReference type="PANTHER" id="PTHR13318:SF190">
    <property type="entry name" value="PARTNER OF PAIRED, ISOFORM B"/>
    <property type="match status" value="1"/>
</dbReference>
<evidence type="ECO:0000259" key="2">
    <source>
        <dbReference type="Pfam" id="PF24758"/>
    </source>
</evidence>
<dbReference type="AlphaFoldDB" id="A0AAD7KI10"/>
<evidence type="ECO:0000256" key="1">
    <source>
        <dbReference type="SAM" id="MobiDB-lite"/>
    </source>
</evidence>
<dbReference type="PANTHER" id="PTHR13318">
    <property type="entry name" value="PARTNER OF PAIRED, ISOFORM B-RELATED"/>
    <property type="match status" value="1"/>
</dbReference>
<accession>A0AAD7KI10</accession>
<dbReference type="Proteomes" id="UP001215598">
    <property type="component" value="Unassembled WGS sequence"/>
</dbReference>
<organism evidence="3 4">
    <name type="scientific">Mycena metata</name>
    <dbReference type="NCBI Taxonomy" id="1033252"/>
    <lineage>
        <taxon>Eukaryota</taxon>
        <taxon>Fungi</taxon>
        <taxon>Dikarya</taxon>
        <taxon>Basidiomycota</taxon>
        <taxon>Agaricomycotina</taxon>
        <taxon>Agaricomycetes</taxon>
        <taxon>Agaricomycetidae</taxon>
        <taxon>Agaricales</taxon>
        <taxon>Marasmiineae</taxon>
        <taxon>Mycenaceae</taxon>
        <taxon>Mycena</taxon>
    </lineage>
</organism>
<name>A0AAD7KI10_9AGAR</name>
<reference evidence="3" key="1">
    <citation type="submission" date="2023-03" db="EMBL/GenBank/DDBJ databases">
        <title>Massive genome expansion in bonnet fungi (Mycena s.s.) driven by repeated elements and novel gene families across ecological guilds.</title>
        <authorList>
            <consortium name="Lawrence Berkeley National Laboratory"/>
            <person name="Harder C.B."/>
            <person name="Miyauchi S."/>
            <person name="Viragh M."/>
            <person name="Kuo A."/>
            <person name="Thoen E."/>
            <person name="Andreopoulos B."/>
            <person name="Lu D."/>
            <person name="Skrede I."/>
            <person name="Drula E."/>
            <person name="Henrissat B."/>
            <person name="Morin E."/>
            <person name="Kohler A."/>
            <person name="Barry K."/>
            <person name="LaButti K."/>
            <person name="Morin E."/>
            <person name="Salamov A."/>
            <person name="Lipzen A."/>
            <person name="Mereny Z."/>
            <person name="Hegedus B."/>
            <person name="Baldrian P."/>
            <person name="Stursova M."/>
            <person name="Weitz H."/>
            <person name="Taylor A."/>
            <person name="Grigoriev I.V."/>
            <person name="Nagy L.G."/>
            <person name="Martin F."/>
            <person name="Kauserud H."/>
        </authorList>
    </citation>
    <scope>NUCLEOTIDE SEQUENCE</scope>
    <source>
        <strain evidence="3">CBHHK182m</strain>
    </source>
</reference>
<dbReference type="GO" id="GO:0031146">
    <property type="term" value="P:SCF-dependent proteasomal ubiquitin-dependent protein catabolic process"/>
    <property type="evidence" value="ECO:0007669"/>
    <property type="project" value="TreeGrafter"/>
</dbReference>
<dbReference type="GO" id="GO:0019005">
    <property type="term" value="C:SCF ubiquitin ligase complex"/>
    <property type="evidence" value="ECO:0007669"/>
    <property type="project" value="TreeGrafter"/>
</dbReference>
<dbReference type="InterPro" id="IPR006553">
    <property type="entry name" value="Leu-rich_rpt_Cys-con_subtyp"/>
</dbReference>
<comment type="caution">
    <text evidence="3">The sequence shown here is derived from an EMBL/GenBank/DDBJ whole genome shotgun (WGS) entry which is preliminary data.</text>
</comment>
<proteinExistence type="predicted"/>
<gene>
    <name evidence="3" type="ORF">B0H16DRAFT_1488922</name>
</gene>
<keyword evidence="4" id="KW-1185">Reference proteome</keyword>